<feature type="transmembrane region" description="Helical" evidence="9">
    <location>
        <begin position="750"/>
        <end position="768"/>
    </location>
</feature>
<dbReference type="Proteomes" id="UP000664859">
    <property type="component" value="Unassembled WGS sequence"/>
</dbReference>
<feature type="transmembrane region" description="Helical" evidence="9">
    <location>
        <begin position="864"/>
        <end position="892"/>
    </location>
</feature>
<dbReference type="AlphaFoldDB" id="A0A835Z1U9"/>
<dbReference type="Pfam" id="PF00662">
    <property type="entry name" value="Proton_antipo_N"/>
    <property type="match status" value="1"/>
</dbReference>
<evidence type="ECO:0000313" key="16">
    <source>
        <dbReference type="EMBL" id="KAG5181444.1"/>
    </source>
</evidence>
<feature type="transmembrane region" description="Helical" evidence="9">
    <location>
        <begin position="601"/>
        <end position="618"/>
    </location>
</feature>
<comment type="caution">
    <text evidence="16">The sequence shown here is derived from an EMBL/GenBank/DDBJ whole genome shotgun (WGS) entry which is preliminary data.</text>
</comment>
<dbReference type="InterPro" id="IPR039428">
    <property type="entry name" value="NUOK/Mnh_C1-like"/>
</dbReference>
<dbReference type="OrthoDB" id="1890356at2759"/>
<dbReference type="NCBIfam" id="NF009288">
    <property type="entry name" value="PRK12648.1"/>
    <property type="match status" value="1"/>
</dbReference>
<protein>
    <submittedName>
        <fullName evidence="16">Putative monovalent cation/H+ antiporter subunit A</fullName>
    </submittedName>
</protein>
<keyword evidence="8 9" id="KW-0472">Membrane</keyword>
<dbReference type="Pfam" id="PF13244">
    <property type="entry name" value="MbhD"/>
    <property type="match status" value="1"/>
</dbReference>
<feature type="transmembrane region" description="Helical" evidence="9">
    <location>
        <begin position="990"/>
        <end position="1013"/>
    </location>
</feature>
<feature type="transmembrane region" description="Helical" evidence="9">
    <location>
        <begin position="694"/>
        <end position="712"/>
    </location>
</feature>
<evidence type="ECO:0000256" key="3">
    <source>
        <dbReference type="ARBA" id="ARBA00022449"/>
    </source>
</evidence>
<feature type="transmembrane region" description="Helical" evidence="9">
    <location>
        <begin position="74"/>
        <end position="97"/>
    </location>
</feature>
<feature type="transmembrane region" description="Helical" evidence="9">
    <location>
        <begin position="831"/>
        <end position="852"/>
    </location>
</feature>
<keyword evidence="4" id="KW-1003">Cell membrane</keyword>
<evidence type="ECO:0000259" key="15">
    <source>
        <dbReference type="Pfam" id="PF20501"/>
    </source>
</evidence>
<keyword evidence="17" id="KW-1185">Reference proteome</keyword>
<dbReference type="GO" id="GO:0006811">
    <property type="term" value="P:monoatomic ion transport"/>
    <property type="evidence" value="ECO:0007669"/>
    <property type="project" value="UniProtKB-KW"/>
</dbReference>
<feature type="transmembrane region" description="Helical" evidence="9">
    <location>
        <begin position="202"/>
        <end position="219"/>
    </location>
</feature>
<dbReference type="PRINTS" id="PR01434">
    <property type="entry name" value="NADHDHGNASE5"/>
</dbReference>
<feature type="domain" description="MrpA C-terminal/MbhE" evidence="15">
    <location>
        <begin position="688"/>
        <end position="785"/>
    </location>
</feature>
<feature type="transmembrane region" description="Helical" evidence="9">
    <location>
        <begin position="160"/>
        <end position="182"/>
    </location>
</feature>
<feature type="transmembrane region" description="Helical" evidence="9">
    <location>
        <begin position="26"/>
        <end position="54"/>
    </location>
</feature>
<gene>
    <name evidence="16" type="ORF">JKP88DRAFT_290823</name>
</gene>
<keyword evidence="7" id="KW-0406">Ion transport</keyword>
<dbReference type="Gene3D" id="1.10.287.3510">
    <property type="match status" value="1"/>
</dbReference>
<dbReference type="PANTHER" id="PTHR43373:SF1">
    <property type="entry name" value="NA(+)_H(+) ANTIPORTER SUBUNIT A"/>
    <property type="match status" value="1"/>
</dbReference>
<dbReference type="InterPro" id="IPR025383">
    <property type="entry name" value="MrpA_C/MbhD"/>
</dbReference>
<comment type="subcellular location">
    <subcellularLocation>
        <location evidence="1">Cell membrane</location>
        <topology evidence="1">Multi-pass membrane protein</topology>
    </subcellularLocation>
</comment>
<evidence type="ECO:0000259" key="12">
    <source>
        <dbReference type="Pfam" id="PF00662"/>
    </source>
</evidence>
<feature type="transmembrane region" description="Helical" evidence="9">
    <location>
        <begin position="805"/>
        <end position="825"/>
    </location>
</feature>
<dbReference type="InterPro" id="IPR046806">
    <property type="entry name" value="MrpA_C/MbhE"/>
</dbReference>
<dbReference type="Pfam" id="PF20501">
    <property type="entry name" value="MbhE"/>
    <property type="match status" value="1"/>
</dbReference>
<dbReference type="Pfam" id="PF04039">
    <property type="entry name" value="MnhB"/>
    <property type="match status" value="1"/>
</dbReference>
<evidence type="ECO:0000256" key="7">
    <source>
        <dbReference type="ARBA" id="ARBA00023065"/>
    </source>
</evidence>
<feature type="transmembrane region" description="Helical" evidence="9">
    <location>
        <begin position="625"/>
        <end position="645"/>
    </location>
</feature>
<feature type="domain" description="NADH-Ubiquinone oxidoreductase (complex I) chain 5 N-terminal" evidence="12">
    <location>
        <begin position="62"/>
        <end position="106"/>
    </location>
</feature>
<feature type="chain" id="PRO_5032302073" evidence="10">
    <location>
        <begin position="17"/>
        <end position="1027"/>
    </location>
</feature>
<evidence type="ECO:0000256" key="9">
    <source>
        <dbReference type="SAM" id="Phobius"/>
    </source>
</evidence>
<dbReference type="GO" id="GO:0005886">
    <property type="term" value="C:plasma membrane"/>
    <property type="evidence" value="ECO:0007669"/>
    <property type="project" value="UniProtKB-SubCell"/>
</dbReference>
<feature type="transmembrane region" description="Helical" evidence="9">
    <location>
        <begin position="300"/>
        <end position="324"/>
    </location>
</feature>
<feature type="transmembrane region" description="Helical" evidence="9">
    <location>
        <begin position="912"/>
        <end position="932"/>
    </location>
</feature>
<feature type="transmembrane region" description="Helical" evidence="9">
    <location>
        <begin position="570"/>
        <end position="589"/>
    </location>
</feature>
<dbReference type="Pfam" id="PF00361">
    <property type="entry name" value="Proton_antipo_M"/>
    <property type="match status" value="1"/>
</dbReference>
<feature type="domain" description="MrpA C-terminal/MbhD" evidence="14">
    <location>
        <begin position="611"/>
        <end position="674"/>
    </location>
</feature>
<feature type="transmembrane region" description="Helical" evidence="9">
    <location>
        <begin position="266"/>
        <end position="288"/>
    </location>
</feature>
<keyword evidence="6 9" id="KW-1133">Transmembrane helix</keyword>
<evidence type="ECO:0000256" key="10">
    <source>
        <dbReference type="SAM" id="SignalP"/>
    </source>
</evidence>
<feature type="transmembrane region" description="Helical" evidence="9">
    <location>
        <begin position="402"/>
        <end position="424"/>
    </location>
</feature>
<dbReference type="NCBIfam" id="NF006573">
    <property type="entry name" value="PRK09094.1"/>
    <property type="match status" value="1"/>
</dbReference>
<sequence>MNFIFLPFLASVFVLAAPGEKIRGAAWVTAVVAAILSLLSLALFPSIANGEVLVSRIEWIPQLGLNLTLRLDGLAWLFAVLITCIGFLVVLYARYYMSPKDPIARFHALLLAFMGAMLGLVMSGNIIQLAIFWELTSLVSFLLIGYWYHRGDARDGARMALIITGTGGLALFVSMLIIGRIVGSYELDDVLASGSMIVESPLYPVALILFLLAAFTKSAQFPFQFWLPNAMTAPTPVSAYLHSATMVKAGVFLLTRFWPVMHDSQLWFWIVTYTGLATLIFGAYAALFQRDLKGLLAYSTISHLGLITTLLGMGTPLAAVAAIFHTANHATFKASLFMAVGIIDHETGTRDVRKLSGLRKFLPFTATLAIIASAAMAGVPLLNGFISKEMFFSQTAEFDPNVFVNLSLPIGATLAGMLSVAYSIKFVHGVFFGPPPTELEKVPHEPPALMRRPIEILVLICLAVGIIPAIAIGPYLAAAVYAVMGTEAPYYSLSVWHGFNLPLIMSIIAMVGGAAIYVPYYRKLRYIDGVPLTRGLVGQRVFERILVTATNRWARHLVGAFGTQRLQPQIFVVIFFALAAGIAAGWMRMGNLPLPESFDPVLGLVWLLGGISALAAAQQAKFHRLASMILMGGAGLATVLTFSWFSAPDLALTQLLAEIATTVLILLGLRWLPKRSPVTEGAPLVARLRRYRDVGLAGLVGLGTALASYAIMTRPAPEGISDFFLANSYKEGGGNNVVNVMLVDFRGFDTMGEITVLGVVALTVFGLLRRFRPASDSAERPEQQRVLDDYAPGASENVADDFLRIPALIMNWMFPVVVVVAIYMLMRGHDLPGGGFIAGIIMSLAFILQYLAGGTRWVEERLRILPLLWIGWGLMLSLLTGLGAMVLGAPFLTSAFAYADIPFIGKVPMATALLFDVGVFALVVGATVLMLIALAHQSIRRPKVIIGLSLVSYAVNLFILSMGRLRMDAAPILSGADADIANYTDPVPQALVLTAIVIGFAMTALFLVVLLAARGLSGSDHVDGKGD</sequence>
<reference evidence="16" key="1">
    <citation type="submission" date="2021-02" db="EMBL/GenBank/DDBJ databases">
        <title>First Annotated Genome of the Yellow-green Alga Tribonema minus.</title>
        <authorList>
            <person name="Mahan K.M."/>
        </authorList>
    </citation>
    <scope>NUCLEOTIDE SEQUENCE</scope>
    <source>
        <strain evidence="16">UTEX B ZZ1240</strain>
    </source>
</reference>
<keyword evidence="2" id="KW-0813">Transport</keyword>
<evidence type="ECO:0000259" key="13">
    <source>
        <dbReference type="Pfam" id="PF04039"/>
    </source>
</evidence>
<feature type="signal peptide" evidence="10">
    <location>
        <begin position="1"/>
        <end position="16"/>
    </location>
</feature>
<organism evidence="16 17">
    <name type="scientific">Tribonema minus</name>
    <dbReference type="NCBI Taxonomy" id="303371"/>
    <lineage>
        <taxon>Eukaryota</taxon>
        <taxon>Sar</taxon>
        <taxon>Stramenopiles</taxon>
        <taxon>Ochrophyta</taxon>
        <taxon>PX clade</taxon>
        <taxon>Xanthophyceae</taxon>
        <taxon>Tribonematales</taxon>
        <taxon>Tribonemataceae</taxon>
        <taxon>Tribonema</taxon>
    </lineage>
</organism>
<evidence type="ECO:0000256" key="8">
    <source>
        <dbReference type="ARBA" id="ARBA00023136"/>
    </source>
</evidence>
<dbReference type="Pfam" id="PF00420">
    <property type="entry name" value="Oxidored_q2"/>
    <property type="match status" value="1"/>
</dbReference>
<keyword evidence="10" id="KW-0732">Signal</keyword>
<evidence type="ECO:0000256" key="1">
    <source>
        <dbReference type="ARBA" id="ARBA00004651"/>
    </source>
</evidence>
<evidence type="ECO:0000256" key="6">
    <source>
        <dbReference type="ARBA" id="ARBA00022989"/>
    </source>
</evidence>
<accession>A0A835Z1U9</accession>
<feature type="domain" description="Na+/H+ antiporter MnhB subunit-related protein" evidence="13">
    <location>
        <begin position="806"/>
        <end position="928"/>
    </location>
</feature>
<feature type="transmembrane region" description="Helical" evidence="9">
    <location>
        <begin position="129"/>
        <end position="148"/>
    </location>
</feature>
<evidence type="ECO:0000256" key="4">
    <source>
        <dbReference type="ARBA" id="ARBA00022475"/>
    </source>
</evidence>
<feature type="transmembrane region" description="Helical" evidence="9">
    <location>
        <begin position="361"/>
        <end position="382"/>
    </location>
</feature>
<feature type="transmembrane region" description="Helical" evidence="9">
    <location>
        <begin position="944"/>
        <end position="963"/>
    </location>
</feature>
<keyword evidence="3" id="KW-0050">Antiport</keyword>
<evidence type="ECO:0000313" key="17">
    <source>
        <dbReference type="Proteomes" id="UP000664859"/>
    </source>
</evidence>
<evidence type="ECO:0000259" key="14">
    <source>
        <dbReference type="Pfam" id="PF13244"/>
    </source>
</evidence>
<feature type="transmembrane region" description="Helical" evidence="9">
    <location>
        <begin position="456"/>
        <end position="483"/>
    </location>
</feature>
<feature type="transmembrane region" description="Helical" evidence="9">
    <location>
        <begin position="103"/>
        <end position="122"/>
    </location>
</feature>
<dbReference type="GO" id="GO:0015297">
    <property type="term" value="F:antiporter activity"/>
    <property type="evidence" value="ECO:0007669"/>
    <property type="project" value="UniProtKB-KW"/>
</dbReference>
<evidence type="ECO:0000259" key="11">
    <source>
        <dbReference type="Pfam" id="PF00361"/>
    </source>
</evidence>
<dbReference type="InterPro" id="IPR001750">
    <property type="entry name" value="ND/Mrp_TM"/>
</dbReference>
<dbReference type="EMBL" id="JAFCMP010000325">
    <property type="protein sequence ID" value="KAG5181444.1"/>
    <property type="molecule type" value="Genomic_DNA"/>
</dbReference>
<proteinExistence type="predicted"/>
<dbReference type="InterPro" id="IPR007182">
    <property type="entry name" value="MnhB"/>
</dbReference>
<dbReference type="PANTHER" id="PTHR43373">
    <property type="entry name" value="NA(+)/H(+) ANTIPORTER SUBUNIT"/>
    <property type="match status" value="1"/>
</dbReference>
<keyword evidence="5 9" id="KW-0812">Transmembrane</keyword>
<feature type="transmembrane region" description="Helical" evidence="9">
    <location>
        <begin position="651"/>
        <end position="673"/>
    </location>
</feature>
<dbReference type="InterPro" id="IPR050616">
    <property type="entry name" value="CPA3_Na-H_Antiporter_A"/>
</dbReference>
<name>A0A835Z1U9_9STRA</name>
<feature type="domain" description="NADH:quinone oxidoreductase/Mrp antiporter transmembrane" evidence="11">
    <location>
        <begin position="123"/>
        <end position="406"/>
    </location>
</feature>
<evidence type="ECO:0000256" key="5">
    <source>
        <dbReference type="ARBA" id="ARBA00022692"/>
    </source>
</evidence>
<evidence type="ECO:0000256" key="2">
    <source>
        <dbReference type="ARBA" id="ARBA00022448"/>
    </source>
</evidence>
<dbReference type="InterPro" id="IPR001516">
    <property type="entry name" value="Proton_antipo_N"/>
</dbReference>
<feature type="transmembrane region" description="Helical" evidence="9">
    <location>
        <begin position="495"/>
        <end position="518"/>
    </location>
</feature>